<sequence length="642" mass="70998">MLVARPFFRRTAQECTCRLSPSRYYATAAPIASTSKELLEPAKTKQTRKSDWKRRQEGSNFVDTLSLNIHSGKGGAGGVAFHREKFMAKGPPSGGPGGAGGSVYLIASPSVTSLSHLPRTIRGGPGQPGGGSWLGGKRGEDMVIRVPVGTVVKEVRWEIPSEIEREAAEREELEWAWDASKIRLAEAERRDRRWTAWKKKKEIAEKEGEIWEPFEELDEVEVEEHKQQALERVRKQLFVMYPLADLASHPSFLYSEHQLLSKLLSRQAATTGKKTRRRKTRIVTEEEPLFLDLTKPTPLSDPILLLSGGQPGLGNPTFQSADDRSPKYATKGGDGESMRLEFEVKAGGEVGLVGMPNAGKSTLLRALTSSTPRVASYAFTTLNPHHGTCVLYSDNTFSGPRSPTASISDTSSLPETFSATSQLPSRAERRANSTVPSPAATERTEVLRFTITDNPGLVPQSSLNVGLGYAFLRHVERCSALVYVVDLSSADPVQALESLRTELREYARMKGLDGELEGRIRGVVANKADLFGEGREVDADEDPAMRASAEEGQRKLGELMAYVRGVEKEEIEQGIRKAEDSIWVVPLSAKRRENVEVLVKQLAETVKLERRRVQEAEEEAERLLEEEREAALAKLEGLRSRR</sequence>
<dbReference type="Gene3D" id="2.70.210.12">
    <property type="entry name" value="GTP1/OBG domain"/>
    <property type="match status" value="1"/>
</dbReference>
<dbReference type="FunCoup" id="A0A1Y2G6I9">
    <property type="interactions" value="342"/>
</dbReference>
<dbReference type="InterPro" id="IPR031167">
    <property type="entry name" value="G_OBG"/>
</dbReference>
<evidence type="ECO:0000256" key="4">
    <source>
        <dbReference type="SAM" id="MobiDB-lite"/>
    </source>
</evidence>
<dbReference type="GO" id="GO:0003924">
    <property type="term" value="F:GTPase activity"/>
    <property type="evidence" value="ECO:0007669"/>
    <property type="project" value="InterPro"/>
</dbReference>
<feature type="domain" description="Obg" evidence="6">
    <location>
        <begin position="59"/>
        <end position="347"/>
    </location>
</feature>
<keyword evidence="8" id="KW-1185">Reference proteome</keyword>
<feature type="region of interest" description="Disordered" evidence="4">
    <location>
        <begin position="400"/>
        <end position="439"/>
    </location>
</feature>
<feature type="region of interest" description="Disordered" evidence="4">
    <location>
        <begin position="116"/>
        <end position="136"/>
    </location>
</feature>
<dbReference type="InterPro" id="IPR045086">
    <property type="entry name" value="OBG_GTPase"/>
</dbReference>
<organism evidence="7 8">
    <name type="scientific">Leucosporidium creatinivorum</name>
    <dbReference type="NCBI Taxonomy" id="106004"/>
    <lineage>
        <taxon>Eukaryota</taxon>
        <taxon>Fungi</taxon>
        <taxon>Dikarya</taxon>
        <taxon>Basidiomycota</taxon>
        <taxon>Pucciniomycotina</taxon>
        <taxon>Microbotryomycetes</taxon>
        <taxon>Leucosporidiales</taxon>
        <taxon>Leucosporidium</taxon>
    </lineage>
</organism>
<dbReference type="InterPro" id="IPR036726">
    <property type="entry name" value="GTP1_OBG_dom_sf"/>
</dbReference>
<evidence type="ECO:0008006" key="9">
    <source>
        <dbReference type="Google" id="ProtNLM"/>
    </source>
</evidence>
<evidence type="ECO:0000259" key="5">
    <source>
        <dbReference type="PROSITE" id="PS51710"/>
    </source>
</evidence>
<keyword evidence="3" id="KW-0175">Coiled coil</keyword>
<name>A0A1Y2G6I9_9BASI</name>
<gene>
    <name evidence="7" type="ORF">BCR35DRAFT_286345</name>
</gene>
<dbReference type="SUPFAM" id="SSF82051">
    <property type="entry name" value="Obg GTP-binding protein N-terminal domain"/>
    <property type="match status" value="1"/>
</dbReference>
<protein>
    <recommendedName>
        <fullName evidence="9">P-loop containing nucleoside triphosphate hydrolase protein</fullName>
    </recommendedName>
</protein>
<evidence type="ECO:0000256" key="2">
    <source>
        <dbReference type="ARBA" id="ARBA00023134"/>
    </source>
</evidence>
<dbReference type="PROSITE" id="PS51883">
    <property type="entry name" value="OBG"/>
    <property type="match status" value="1"/>
</dbReference>
<dbReference type="Proteomes" id="UP000193467">
    <property type="component" value="Unassembled WGS sequence"/>
</dbReference>
<dbReference type="GO" id="GO:0005739">
    <property type="term" value="C:mitochondrion"/>
    <property type="evidence" value="ECO:0007669"/>
    <property type="project" value="TreeGrafter"/>
</dbReference>
<dbReference type="PANTHER" id="PTHR11702">
    <property type="entry name" value="DEVELOPMENTALLY REGULATED GTP-BINDING PROTEIN-RELATED"/>
    <property type="match status" value="1"/>
</dbReference>
<dbReference type="OrthoDB" id="347018at2759"/>
<evidence type="ECO:0000313" key="7">
    <source>
        <dbReference type="EMBL" id="ORY92957.1"/>
    </source>
</evidence>
<dbReference type="Pfam" id="PF01018">
    <property type="entry name" value="GTP1_OBG"/>
    <property type="match status" value="2"/>
</dbReference>
<accession>A0A1Y2G6I9</accession>
<feature type="region of interest" description="Disordered" evidence="4">
    <location>
        <begin position="314"/>
        <end position="334"/>
    </location>
</feature>
<feature type="coiled-coil region" evidence="3">
    <location>
        <begin position="599"/>
        <end position="641"/>
    </location>
</feature>
<comment type="caution">
    <text evidence="7">The sequence shown here is derived from an EMBL/GenBank/DDBJ whole genome shotgun (WGS) entry which is preliminary data.</text>
</comment>
<dbReference type="InterPro" id="IPR006169">
    <property type="entry name" value="GTP1_OBG_dom"/>
</dbReference>
<dbReference type="STRING" id="106004.A0A1Y2G6I9"/>
<evidence type="ECO:0000259" key="6">
    <source>
        <dbReference type="PROSITE" id="PS51883"/>
    </source>
</evidence>
<dbReference type="PANTHER" id="PTHR11702:SF31">
    <property type="entry name" value="MITOCHONDRIAL RIBOSOME-ASSOCIATED GTPASE 2"/>
    <property type="match status" value="1"/>
</dbReference>
<dbReference type="GO" id="GO:0005525">
    <property type="term" value="F:GTP binding"/>
    <property type="evidence" value="ECO:0007669"/>
    <property type="project" value="UniProtKB-KW"/>
</dbReference>
<dbReference type="PRINTS" id="PR00326">
    <property type="entry name" value="GTP1OBG"/>
</dbReference>
<dbReference type="Gene3D" id="3.40.50.300">
    <property type="entry name" value="P-loop containing nucleotide triphosphate hydrolases"/>
    <property type="match status" value="1"/>
</dbReference>
<dbReference type="InParanoid" id="A0A1Y2G6I9"/>
<feature type="compositionally biased region" description="Gly residues" evidence="4">
    <location>
        <begin position="123"/>
        <end position="136"/>
    </location>
</feature>
<dbReference type="Pfam" id="PF01926">
    <property type="entry name" value="MMR_HSR1"/>
    <property type="match status" value="1"/>
</dbReference>
<dbReference type="PROSITE" id="PS51710">
    <property type="entry name" value="G_OBG"/>
    <property type="match status" value="1"/>
</dbReference>
<dbReference type="GO" id="GO:0042254">
    <property type="term" value="P:ribosome biogenesis"/>
    <property type="evidence" value="ECO:0007669"/>
    <property type="project" value="UniProtKB-UniRule"/>
</dbReference>
<proteinExistence type="predicted"/>
<reference evidence="7 8" key="1">
    <citation type="submission" date="2016-07" db="EMBL/GenBank/DDBJ databases">
        <title>Pervasive Adenine N6-methylation of Active Genes in Fungi.</title>
        <authorList>
            <consortium name="DOE Joint Genome Institute"/>
            <person name="Mondo S.J."/>
            <person name="Dannebaum R.O."/>
            <person name="Kuo R.C."/>
            <person name="Labutti K."/>
            <person name="Haridas S."/>
            <person name="Kuo A."/>
            <person name="Salamov A."/>
            <person name="Ahrendt S.R."/>
            <person name="Lipzen A."/>
            <person name="Sullivan W."/>
            <person name="Andreopoulos W.B."/>
            <person name="Clum A."/>
            <person name="Lindquist E."/>
            <person name="Daum C."/>
            <person name="Ramamoorthy G.K."/>
            <person name="Gryganskyi A."/>
            <person name="Culley D."/>
            <person name="Magnuson J.K."/>
            <person name="James T.Y."/>
            <person name="O'Malley M.A."/>
            <person name="Stajich J.E."/>
            <person name="Spatafora J.W."/>
            <person name="Visel A."/>
            <person name="Grigoriev I.V."/>
        </authorList>
    </citation>
    <scope>NUCLEOTIDE SEQUENCE [LARGE SCALE GENOMIC DNA]</scope>
    <source>
        <strain evidence="7 8">62-1032</strain>
    </source>
</reference>
<dbReference type="InterPro" id="IPR006073">
    <property type="entry name" value="GTP-bd"/>
</dbReference>
<dbReference type="EMBL" id="MCGR01000001">
    <property type="protein sequence ID" value="ORY92957.1"/>
    <property type="molecule type" value="Genomic_DNA"/>
</dbReference>
<dbReference type="AlphaFoldDB" id="A0A1Y2G6I9"/>
<feature type="domain" description="OBG-type G" evidence="5">
    <location>
        <begin position="348"/>
        <end position="607"/>
    </location>
</feature>
<keyword evidence="2" id="KW-0342">GTP-binding</keyword>
<dbReference type="InterPro" id="IPR027417">
    <property type="entry name" value="P-loop_NTPase"/>
</dbReference>
<dbReference type="SUPFAM" id="SSF52540">
    <property type="entry name" value="P-loop containing nucleoside triphosphate hydrolases"/>
    <property type="match status" value="1"/>
</dbReference>
<feature type="compositionally biased region" description="Polar residues" evidence="4">
    <location>
        <begin position="400"/>
        <end position="424"/>
    </location>
</feature>
<evidence type="ECO:0000256" key="1">
    <source>
        <dbReference type="ARBA" id="ARBA00022741"/>
    </source>
</evidence>
<keyword evidence="1" id="KW-0547">Nucleotide-binding</keyword>
<evidence type="ECO:0000313" key="8">
    <source>
        <dbReference type="Proteomes" id="UP000193467"/>
    </source>
</evidence>
<evidence type="ECO:0000256" key="3">
    <source>
        <dbReference type="SAM" id="Coils"/>
    </source>
</evidence>